<feature type="domain" description="Exonuclease" evidence="6">
    <location>
        <begin position="426"/>
        <end position="617"/>
    </location>
</feature>
<dbReference type="SMART" id="SM00479">
    <property type="entry name" value="EXOIII"/>
    <property type="match status" value="1"/>
</dbReference>
<evidence type="ECO:0000313" key="8">
    <source>
        <dbReference type="Proteomes" id="UP000316270"/>
    </source>
</evidence>
<gene>
    <name evidence="7" type="ORF">FKW77_002754</name>
</gene>
<dbReference type="PANTHER" id="PTHR12801:SF112">
    <property type="entry name" value="RNA EXONUCLEASE 3"/>
    <property type="match status" value="1"/>
</dbReference>
<dbReference type="STRING" id="50376.A0A517LJU4"/>
<dbReference type="GO" id="GO:0003676">
    <property type="term" value="F:nucleic acid binding"/>
    <property type="evidence" value="ECO:0007669"/>
    <property type="project" value="InterPro"/>
</dbReference>
<keyword evidence="3" id="KW-0378">Hydrolase</keyword>
<dbReference type="CDD" id="cd06145">
    <property type="entry name" value="REX1_like"/>
    <property type="match status" value="1"/>
</dbReference>
<dbReference type="InterPro" id="IPR047021">
    <property type="entry name" value="REXO1/3/4-like"/>
</dbReference>
<dbReference type="Gene3D" id="3.30.420.10">
    <property type="entry name" value="Ribonuclease H-like superfamily/Ribonuclease H"/>
    <property type="match status" value="1"/>
</dbReference>
<dbReference type="InterPro" id="IPR012337">
    <property type="entry name" value="RNaseH-like_sf"/>
</dbReference>
<evidence type="ECO:0000256" key="4">
    <source>
        <dbReference type="ARBA" id="ARBA00022839"/>
    </source>
</evidence>
<comment type="similarity">
    <text evidence="1">Belongs to the REXO1/REXO3 family.</text>
</comment>
<dbReference type="InterPro" id="IPR036397">
    <property type="entry name" value="RNaseH_sf"/>
</dbReference>
<proteinExistence type="inferred from homology"/>
<dbReference type="EMBL" id="CP042198">
    <property type="protein sequence ID" value="QDS75913.1"/>
    <property type="molecule type" value="Genomic_DNA"/>
</dbReference>
<protein>
    <recommendedName>
        <fullName evidence="6">Exonuclease domain-containing protein</fullName>
    </recommendedName>
</protein>
<feature type="compositionally biased region" description="Low complexity" evidence="5">
    <location>
        <begin position="114"/>
        <end position="127"/>
    </location>
</feature>
<dbReference type="GO" id="GO:0005634">
    <property type="term" value="C:nucleus"/>
    <property type="evidence" value="ECO:0007669"/>
    <property type="project" value="TreeGrafter"/>
</dbReference>
<feature type="region of interest" description="Disordered" evidence="5">
    <location>
        <begin position="98"/>
        <end position="145"/>
    </location>
</feature>
<keyword evidence="4" id="KW-0269">Exonuclease</keyword>
<reference evidence="7 8" key="1">
    <citation type="submission" date="2019-07" db="EMBL/GenBank/DDBJ databases">
        <title>Finished genome of Venturia effusa.</title>
        <authorList>
            <person name="Young C.A."/>
            <person name="Cox M.P."/>
            <person name="Ganley A.R.D."/>
            <person name="David W.J."/>
        </authorList>
    </citation>
    <scope>NUCLEOTIDE SEQUENCE [LARGE SCALE GENOMIC DNA]</scope>
    <source>
        <strain evidence="8">albino</strain>
    </source>
</reference>
<dbReference type="Proteomes" id="UP000316270">
    <property type="component" value="Chromosome 14"/>
</dbReference>
<accession>A0A517LJU4</accession>
<dbReference type="OrthoDB" id="3996471at2759"/>
<evidence type="ECO:0000313" key="7">
    <source>
        <dbReference type="EMBL" id="QDS75913.1"/>
    </source>
</evidence>
<dbReference type="SUPFAM" id="SSF53098">
    <property type="entry name" value="Ribonuclease H-like"/>
    <property type="match status" value="1"/>
</dbReference>
<dbReference type="InterPro" id="IPR013520">
    <property type="entry name" value="Ribonucl_H"/>
</dbReference>
<evidence type="ECO:0000256" key="1">
    <source>
        <dbReference type="ARBA" id="ARBA00006357"/>
    </source>
</evidence>
<dbReference type="AlphaFoldDB" id="A0A517LJU4"/>
<dbReference type="GO" id="GO:0004527">
    <property type="term" value="F:exonuclease activity"/>
    <property type="evidence" value="ECO:0007669"/>
    <property type="project" value="UniProtKB-KW"/>
</dbReference>
<feature type="region of interest" description="Disordered" evidence="5">
    <location>
        <begin position="637"/>
        <end position="688"/>
    </location>
</feature>
<sequence>MFQTSGLFKSVSCPIGSEKCKLPNCIFHHSVQLRADGQNGEQSASVSRGSEYDIGRASGDLKRVKLDNGEKCVPSANEAEQTAQPVRQPFVGALAAGLADSNSHHEESRRIALPSTVRPVSPPSRTSQARKPTANGNSTVSTIAAKPKVEVDEPLTPRNLAKAPANFKIRFAILIKLHEAMVRLNKEVIASTDKKSSPLHLSDKELIRVALDEEEKTAVEQPAIYTNLMKQKIVRYQKMKVSEWIDLRLEAVKKEIEKTAAPKPADPKPYAPVQTGLTSKQELIMLERFVLSERQLKQAEYVVSLPTDAEIEEEKKTAALSMGFEPCDRCGTRFQVFPDRREDGALTSNGRCIHHWGKPVYPKREKTDFQAGTTREARYSCCNATAGSPGCTAGETHVFKTSSPRRLAAVLQFEETPPNPKADPDLAVSFDCEMAYTTYGLEVIRLSATTWPQGDPLIDVLVRPIGHILDLNTRFSGVTSDQFLHAMEYDPEYETVPRPPSKKESSTSTKPEPMTIVRSPAAARYLLFSFINPETVLIGHALSNDTNVMRIIHHNIVDTSCLYPHPAGLPIRHALRNLSKQFLNLTIQTAGASGHDSLEDCTATGELVLLKVSKEWEELKLAGWTARNGEFYAPGNCKEPSALPPYGKSQGHLKKKRKAEAEGPTGTGGSAALAELKLRPLETTEEEK</sequence>
<feature type="region of interest" description="Disordered" evidence="5">
    <location>
        <begin position="492"/>
        <end position="513"/>
    </location>
</feature>
<evidence type="ECO:0000259" key="6">
    <source>
        <dbReference type="SMART" id="SM00479"/>
    </source>
</evidence>
<dbReference type="InterPro" id="IPR034922">
    <property type="entry name" value="REX1-like_exo"/>
</dbReference>
<keyword evidence="8" id="KW-1185">Reference proteome</keyword>
<evidence type="ECO:0000256" key="3">
    <source>
        <dbReference type="ARBA" id="ARBA00022801"/>
    </source>
</evidence>
<evidence type="ECO:0000256" key="5">
    <source>
        <dbReference type="SAM" id="MobiDB-lite"/>
    </source>
</evidence>
<keyword evidence="2" id="KW-0540">Nuclease</keyword>
<dbReference type="PANTHER" id="PTHR12801">
    <property type="entry name" value="RNA EXONUCLEASE REXO1 / RECO3 FAMILY MEMBER-RELATED"/>
    <property type="match status" value="1"/>
</dbReference>
<evidence type="ECO:0000256" key="2">
    <source>
        <dbReference type="ARBA" id="ARBA00022722"/>
    </source>
</evidence>
<name>A0A517LJU4_9PEZI</name>
<organism evidence="7 8">
    <name type="scientific">Venturia effusa</name>
    <dbReference type="NCBI Taxonomy" id="50376"/>
    <lineage>
        <taxon>Eukaryota</taxon>
        <taxon>Fungi</taxon>
        <taxon>Dikarya</taxon>
        <taxon>Ascomycota</taxon>
        <taxon>Pezizomycotina</taxon>
        <taxon>Dothideomycetes</taxon>
        <taxon>Pleosporomycetidae</taxon>
        <taxon>Venturiales</taxon>
        <taxon>Venturiaceae</taxon>
        <taxon>Venturia</taxon>
    </lineage>
</organism>